<gene>
    <name evidence="2" type="ORF">H7344_06365</name>
</gene>
<evidence type="ECO:0000313" key="3">
    <source>
        <dbReference type="Proteomes" id="UP000604001"/>
    </source>
</evidence>
<keyword evidence="1" id="KW-0732">Signal</keyword>
<organism evidence="2 3">
    <name type="scientific">Nocardioides deserti</name>
    <dbReference type="NCBI Taxonomy" id="1588644"/>
    <lineage>
        <taxon>Bacteria</taxon>
        <taxon>Bacillati</taxon>
        <taxon>Actinomycetota</taxon>
        <taxon>Actinomycetes</taxon>
        <taxon>Propionibacteriales</taxon>
        <taxon>Nocardioidaceae</taxon>
        <taxon>Nocardioides</taxon>
    </lineage>
</organism>
<dbReference type="RefSeq" id="WP_186345179.1">
    <property type="nucleotide sequence ID" value="NZ_BMMR01000003.1"/>
</dbReference>
<proteinExistence type="predicted"/>
<comment type="caution">
    <text evidence="2">The sequence shown here is derived from an EMBL/GenBank/DDBJ whole genome shotgun (WGS) entry which is preliminary data.</text>
</comment>
<evidence type="ECO:0008006" key="4">
    <source>
        <dbReference type="Google" id="ProtNLM"/>
    </source>
</evidence>
<dbReference type="Proteomes" id="UP000604001">
    <property type="component" value="Unassembled WGS sequence"/>
</dbReference>
<feature type="chain" id="PRO_5045242583" description="Secreted protein" evidence="1">
    <location>
        <begin position="25"/>
        <end position="177"/>
    </location>
</feature>
<dbReference type="EMBL" id="JACMYC010000003">
    <property type="protein sequence ID" value="MBC2959914.1"/>
    <property type="molecule type" value="Genomic_DNA"/>
</dbReference>
<accession>A0ABR6U664</accession>
<feature type="signal peptide" evidence="1">
    <location>
        <begin position="1"/>
        <end position="24"/>
    </location>
</feature>
<evidence type="ECO:0000313" key="2">
    <source>
        <dbReference type="EMBL" id="MBC2959914.1"/>
    </source>
</evidence>
<keyword evidence="3" id="KW-1185">Reference proteome</keyword>
<name>A0ABR6U664_9ACTN</name>
<evidence type="ECO:0000256" key="1">
    <source>
        <dbReference type="SAM" id="SignalP"/>
    </source>
</evidence>
<reference evidence="2 3" key="1">
    <citation type="submission" date="2020-08" db="EMBL/GenBank/DDBJ databases">
        <title>novel species in genus Nocardioides.</title>
        <authorList>
            <person name="Zhang G."/>
        </authorList>
    </citation>
    <scope>NUCLEOTIDE SEQUENCE [LARGE SCALE GENOMIC DNA]</scope>
    <source>
        <strain evidence="2 3">SC8A-24</strain>
    </source>
</reference>
<sequence>MLRTLVAAAATTALLAVAASPAHAARIEIDDPKGDTPGGKRLDVVGVRIHNEDDRVVVRVAFAAERNGDLIVSIDPRGARGLRLVAEKRGEPGGDGTIDQYLVPGAFTDTTTGPSPVTCTSYRLRWNGDVARMVMPSDCLHDGDYGAIRVAVLTENGAGDSDYAPGDRGATRWIARG</sequence>
<protein>
    <recommendedName>
        <fullName evidence="4">Secreted protein</fullName>
    </recommendedName>
</protein>